<sequence>MIKMITVVTLMSLSSTLLAESCWPLYQNKADEIEKKDGYDTYVGGQLFVVHGQLGYDPGIKVPARIDNWARDFVDAIKWGPYSISFSSEDPREEWLKTLYKSINKECPNSSEKEYESLRAMMKELMDDGSLCPQNKIFEPKFLGGKKDFKKVLSEAVKDQRFPQYCNHQAVANDGRESVDKAGRSPSVIERTPLRNRATKQ</sequence>
<feature type="chain" id="PRO_5043567755" evidence="2">
    <location>
        <begin position="20"/>
        <end position="201"/>
    </location>
</feature>
<protein>
    <submittedName>
        <fullName evidence="3">Uncharacterized protein</fullName>
    </submittedName>
</protein>
<feature type="compositionally biased region" description="Basic and acidic residues" evidence="1">
    <location>
        <begin position="174"/>
        <end position="183"/>
    </location>
</feature>
<dbReference type="EMBL" id="CP139487">
    <property type="protein sequence ID" value="WPU64199.1"/>
    <property type="molecule type" value="Genomic_DNA"/>
</dbReference>
<keyword evidence="2" id="KW-0732">Signal</keyword>
<evidence type="ECO:0000313" key="3">
    <source>
        <dbReference type="EMBL" id="WPU64199.1"/>
    </source>
</evidence>
<feature type="region of interest" description="Disordered" evidence="1">
    <location>
        <begin position="173"/>
        <end position="201"/>
    </location>
</feature>
<organism evidence="3 4">
    <name type="scientific">Peredibacter starrii</name>
    <dbReference type="NCBI Taxonomy" id="28202"/>
    <lineage>
        <taxon>Bacteria</taxon>
        <taxon>Pseudomonadati</taxon>
        <taxon>Bdellovibrionota</taxon>
        <taxon>Bacteriovoracia</taxon>
        <taxon>Bacteriovoracales</taxon>
        <taxon>Bacteriovoracaceae</taxon>
        <taxon>Peredibacter</taxon>
    </lineage>
</organism>
<gene>
    <name evidence="3" type="ORF">SOO65_16005</name>
</gene>
<evidence type="ECO:0000256" key="2">
    <source>
        <dbReference type="SAM" id="SignalP"/>
    </source>
</evidence>
<evidence type="ECO:0000256" key="1">
    <source>
        <dbReference type="SAM" id="MobiDB-lite"/>
    </source>
</evidence>
<dbReference type="KEGG" id="psti:SOO65_16005"/>
<dbReference type="AlphaFoldDB" id="A0AAX4HLR2"/>
<evidence type="ECO:0000313" key="4">
    <source>
        <dbReference type="Proteomes" id="UP001324634"/>
    </source>
</evidence>
<reference evidence="3 4" key="1">
    <citation type="submission" date="2023-11" db="EMBL/GenBank/DDBJ databases">
        <title>Peredibacter starrii A3.12.</title>
        <authorList>
            <person name="Mitchell R.J."/>
        </authorList>
    </citation>
    <scope>NUCLEOTIDE SEQUENCE [LARGE SCALE GENOMIC DNA]</scope>
    <source>
        <strain evidence="3 4">A3.12</strain>
    </source>
</reference>
<name>A0AAX4HLR2_9BACT</name>
<proteinExistence type="predicted"/>
<keyword evidence="4" id="KW-1185">Reference proteome</keyword>
<feature type="signal peptide" evidence="2">
    <location>
        <begin position="1"/>
        <end position="19"/>
    </location>
</feature>
<dbReference type="RefSeq" id="WP_321392540.1">
    <property type="nucleotide sequence ID" value="NZ_CP139487.1"/>
</dbReference>
<accession>A0AAX4HLR2</accession>
<dbReference type="Proteomes" id="UP001324634">
    <property type="component" value="Chromosome"/>
</dbReference>